<keyword evidence="1" id="KW-1185">Reference proteome</keyword>
<protein>
    <submittedName>
        <fullName evidence="2">Uncharacterized protein LOC142169121</fullName>
    </submittedName>
</protein>
<gene>
    <name evidence="2" type="primary">LOC142169121</name>
</gene>
<sequence>MITMERFFLITFFLLSYFVCTILFLIDGVVVKHEYQWISKTIGIIMLGFLFWVAPLYDFLRVNFLDGPAIQQRFAKLCNPVGPLMSIFVAYALDGRKGDSVGPYLYWLLLAAPICSFFAIILLRPVATDFGAFYPLCAILVNFSIKEYGKHSFETYLTVGICVVLMILRAILESYTVWTTADRNQAKRVAANQAAAAASTAAADTAAAAAASAVTSSEHEA</sequence>
<dbReference type="Proteomes" id="UP000790787">
    <property type="component" value="Chromosome 14"/>
</dbReference>
<evidence type="ECO:0000313" key="1">
    <source>
        <dbReference type="Proteomes" id="UP000790787"/>
    </source>
</evidence>
<reference evidence="2" key="2">
    <citation type="submission" date="2025-08" db="UniProtKB">
        <authorList>
            <consortium name="RefSeq"/>
        </authorList>
    </citation>
    <scope>IDENTIFICATION</scope>
    <source>
        <tissue evidence="2">Leaf</tissue>
    </source>
</reference>
<organism evidence="1 2">
    <name type="scientific">Nicotiana tabacum</name>
    <name type="common">Common tobacco</name>
    <dbReference type="NCBI Taxonomy" id="4097"/>
    <lineage>
        <taxon>Eukaryota</taxon>
        <taxon>Viridiplantae</taxon>
        <taxon>Streptophyta</taxon>
        <taxon>Embryophyta</taxon>
        <taxon>Tracheophyta</taxon>
        <taxon>Spermatophyta</taxon>
        <taxon>Magnoliopsida</taxon>
        <taxon>eudicotyledons</taxon>
        <taxon>Gunneridae</taxon>
        <taxon>Pentapetalae</taxon>
        <taxon>asterids</taxon>
        <taxon>lamiids</taxon>
        <taxon>Solanales</taxon>
        <taxon>Solanaceae</taxon>
        <taxon>Nicotianoideae</taxon>
        <taxon>Nicotianeae</taxon>
        <taxon>Nicotiana</taxon>
    </lineage>
</organism>
<proteinExistence type="predicted"/>
<evidence type="ECO:0000313" key="2">
    <source>
        <dbReference type="RefSeq" id="XP_075086457.1"/>
    </source>
</evidence>
<reference evidence="1" key="1">
    <citation type="journal article" date="2014" name="Nat. Commun.">
        <title>The tobacco genome sequence and its comparison with those of tomato and potato.</title>
        <authorList>
            <person name="Sierro N."/>
            <person name="Battey J.N."/>
            <person name="Ouadi S."/>
            <person name="Bakaher N."/>
            <person name="Bovet L."/>
            <person name="Willig A."/>
            <person name="Goepfert S."/>
            <person name="Peitsch M.C."/>
            <person name="Ivanov N.V."/>
        </authorList>
    </citation>
    <scope>NUCLEOTIDE SEQUENCE [LARGE SCALE GENOMIC DNA]</scope>
</reference>
<dbReference type="RefSeq" id="XP_075086457.1">
    <property type="nucleotide sequence ID" value="XM_075230356.1"/>
</dbReference>
<accession>A0AC58SNA7</accession>
<name>A0AC58SNA7_TOBAC</name>